<protein>
    <submittedName>
        <fullName evidence="5">Uncharacterized protein</fullName>
    </submittedName>
</protein>
<dbReference type="AlphaFoldDB" id="A0ABC8STG0"/>
<dbReference type="PROSITE" id="PS50082">
    <property type="entry name" value="WD_REPEATS_2"/>
    <property type="match status" value="3"/>
</dbReference>
<accession>A0ABC8STG0</accession>
<reference evidence="5 6" key="1">
    <citation type="submission" date="2024-02" db="EMBL/GenBank/DDBJ databases">
        <authorList>
            <person name="Vignale AGUSTIN F."/>
            <person name="Sosa J E."/>
            <person name="Modenutti C."/>
        </authorList>
    </citation>
    <scope>NUCLEOTIDE SEQUENCE [LARGE SCALE GENOMIC DNA]</scope>
</reference>
<name>A0ABC8STG0_9AQUA</name>
<dbReference type="Gene3D" id="2.130.10.10">
    <property type="entry name" value="YVTN repeat-like/Quinoprotein amine dehydrogenase"/>
    <property type="match status" value="1"/>
</dbReference>
<dbReference type="Proteomes" id="UP001642360">
    <property type="component" value="Unassembled WGS sequence"/>
</dbReference>
<dbReference type="InterPro" id="IPR001680">
    <property type="entry name" value="WD40_rpt"/>
</dbReference>
<dbReference type="InterPro" id="IPR036322">
    <property type="entry name" value="WD40_repeat_dom_sf"/>
</dbReference>
<evidence type="ECO:0000256" key="1">
    <source>
        <dbReference type="ARBA" id="ARBA00022574"/>
    </source>
</evidence>
<sequence>MSTFGASSSANLNPNKSVEVVQPPSDSVSSLSFSPKANVLVATSWDNQVRCWEIMRNGTTVGTVPKASISHEQPVLCSTWKDDGTTVFSGGCDKQVKMWPLLSGGQPVTVAMHDAPIREIAWIPEMNLLVTGSWDKTLRYWDLRQSNPAHSQQLPDRCYTLSVRHPLMVVGTADRNLIVFNLQNPQTEFKRIASPLKYQTRCVASFPDQQGFLIGSIEGRVGVHHLDDSQQSKNFTFKCHREGNEIYSVNSLSFHPGVKAKNVLMSADDFSFQWASMRKSLSCDLMHHTFVTAGSDGAFNFWDKDSKQRLKAMSRCSQPIPCSTFNNDGSIFAYAVCYDWSKGAENHNPSTAKTNIFLHLPQESDVKGKPRIGNSGRK</sequence>
<dbReference type="SUPFAM" id="SSF50978">
    <property type="entry name" value="WD40 repeat-like"/>
    <property type="match status" value="1"/>
</dbReference>
<dbReference type="EMBL" id="CAUOFW020003525">
    <property type="protein sequence ID" value="CAK9160454.1"/>
    <property type="molecule type" value="Genomic_DNA"/>
</dbReference>
<evidence type="ECO:0000256" key="2">
    <source>
        <dbReference type="ARBA" id="ARBA00022737"/>
    </source>
</evidence>
<keyword evidence="6" id="KW-1185">Reference proteome</keyword>
<evidence type="ECO:0000313" key="6">
    <source>
        <dbReference type="Proteomes" id="UP001642360"/>
    </source>
</evidence>
<keyword evidence="1 3" id="KW-0853">WD repeat</keyword>
<dbReference type="PRINTS" id="PR00320">
    <property type="entry name" value="GPROTEINBRPT"/>
</dbReference>
<evidence type="ECO:0000256" key="3">
    <source>
        <dbReference type="PROSITE-ProRule" id="PRU00221"/>
    </source>
</evidence>
<comment type="caution">
    <text evidence="5">The sequence shown here is derived from an EMBL/GenBank/DDBJ whole genome shotgun (WGS) entry which is preliminary data.</text>
</comment>
<dbReference type="PANTHER" id="PTHR10971">
    <property type="entry name" value="MRNA EXPORT FACTOR AND BUB3"/>
    <property type="match status" value="1"/>
</dbReference>
<keyword evidence="2" id="KW-0677">Repeat</keyword>
<dbReference type="PROSITE" id="PS50294">
    <property type="entry name" value="WD_REPEATS_REGION"/>
    <property type="match status" value="3"/>
</dbReference>
<evidence type="ECO:0000256" key="4">
    <source>
        <dbReference type="SAM" id="MobiDB-lite"/>
    </source>
</evidence>
<dbReference type="Pfam" id="PF00400">
    <property type="entry name" value="WD40"/>
    <property type="match status" value="3"/>
</dbReference>
<evidence type="ECO:0000313" key="5">
    <source>
        <dbReference type="EMBL" id="CAK9160454.1"/>
    </source>
</evidence>
<feature type="repeat" description="WD" evidence="3">
    <location>
        <begin position="110"/>
        <end position="151"/>
    </location>
</feature>
<dbReference type="SMART" id="SM00320">
    <property type="entry name" value="WD40"/>
    <property type="match status" value="4"/>
</dbReference>
<organism evidence="5 6">
    <name type="scientific">Ilex paraguariensis</name>
    <name type="common">yerba mate</name>
    <dbReference type="NCBI Taxonomy" id="185542"/>
    <lineage>
        <taxon>Eukaryota</taxon>
        <taxon>Viridiplantae</taxon>
        <taxon>Streptophyta</taxon>
        <taxon>Embryophyta</taxon>
        <taxon>Tracheophyta</taxon>
        <taxon>Spermatophyta</taxon>
        <taxon>Magnoliopsida</taxon>
        <taxon>eudicotyledons</taxon>
        <taxon>Gunneridae</taxon>
        <taxon>Pentapetalae</taxon>
        <taxon>asterids</taxon>
        <taxon>campanulids</taxon>
        <taxon>Aquifoliales</taxon>
        <taxon>Aquifoliaceae</taxon>
        <taxon>Ilex</taxon>
    </lineage>
</organism>
<gene>
    <name evidence="5" type="ORF">ILEXP_LOCUS29219</name>
</gene>
<feature type="region of interest" description="Disordered" evidence="4">
    <location>
        <begin position="1"/>
        <end position="24"/>
    </location>
</feature>
<dbReference type="InterPro" id="IPR015943">
    <property type="entry name" value="WD40/YVTN_repeat-like_dom_sf"/>
</dbReference>
<dbReference type="InterPro" id="IPR020472">
    <property type="entry name" value="WD40_PAC1"/>
</dbReference>
<feature type="repeat" description="WD" evidence="3">
    <location>
        <begin position="21"/>
        <end position="54"/>
    </location>
</feature>
<proteinExistence type="predicted"/>
<feature type="compositionally biased region" description="Polar residues" evidence="4">
    <location>
        <begin position="1"/>
        <end position="16"/>
    </location>
</feature>
<feature type="repeat" description="WD" evidence="3">
    <location>
        <begin position="68"/>
        <end position="109"/>
    </location>
</feature>